<evidence type="ECO:0000313" key="6">
    <source>
        <dbReference type="Proteomes" id="UP001620460"/>
    </source>
</evidence>
<comment type="caution">
    <text evidence="5">The sequence shown here is derived from an EMBL/GenBank/DDBJ whole genome shotgun (WGS) entry which is preliminary data.</text>
</comment>
<dbReference type="Pfam" id="PF09712">
    <property type="entry name" value="PHA_synth_III_E"/>
    <property type="match status" value="1"/>
</dbReference>
<feature type="compositionally biased region" description="Low complexity" evidence="4">
    <location>
        <begin position="405"/>
        <end position="419"/>
    </location>
</feature>
<dbReference type="EMBL" id="JADIKM010000003">
    <property type="protein sequence ID" value="MFK2904597.1"/>
    <property type="molecule type" value="Genomic_DNA"/>
</dbReference>
<reference evidence="5 6" key="1">
    <citation type="submission" date="2020-10" db="EMBL/GenBank/DDBJ databases">
        <title>Phylogeny of dyella-like bacteria.</title>
        <authorList>
            <person name="Fu J."/>
        </authorList>
    </citation>
    <scope>NUCLEOTIDE SEQUENCE [LARGE SCALE GENOMIC DNA]</scope>
    <source>
        <strain evidence="5 6">Gsoil3046</strain>
    </source>
</reference>
<comment type="pathway">
    <text evidence="1">Biopolymer metabolism; poly-(R)-3-hydroxybutanoate biosynthesis.</text>
</comment>
<sequence>MADQASDFIRQSQAVAQQSWEQWMRYLQQASPQQPASPFAGMGAGFTPAAPMFGMSAPAAAPMSDVLERSLTGIKGYLDWMQRAASSQADPLGSDWQAQMQQMFGNASQPFAQAFGGIDSTAAQGFVQQWQAWLAAAGQGGFGGADWHKPTHTPAFGLQREQQEKQQALMAAMLDSAEQQRRYQALILRANAQGLERLQNKLAEHSEPGRQIESLKALYDLWIDSAEEAYAEIALSDEFREVYGAMVNAQMLERQLMQQQLEELCRQLGLPTRSEVDSLGRRLQEVRREQRAAGRAGADEEFAALRAELAALKKQLAGAGISARPAVPDTAPRSVTAVAKSAGPKLAAKKTTAKKVAAKKVAAKKAAAKKATPAAVPAARKRAPAKASRLVAKSSGKAGSRVKMKAAAATASASKAGTSIRPGIPAPRRAKRK</sequence>
<keyword evidence="3" id="KW-0583">PHB biosynthesis</keyword>
<evidence type="ECO:0000256" key="4">
    <source>
        <dbReference type="SAM" id="MobiDB-lite"/>
    </source>
</evidence>
<gene>
    <name evidence="5" type="ORF">ISP17_11525</name>
</gene>
<feature type="region of interest" description="Disordered" evidence="4">
    <location>
        <begin position="368"/>
        <end position="433"/>
    </location>
</feature>
<proteinExistence type="predicted"/>
<feature type="compositionally biased region" description="Low complexity" evidence="4">
    <location>
        <begin position="369"/>
        <end position="378"/>
    </location>
</feature>
<dbReference type="Proteomes" id="UP001620460">
    <property type="component" value="Unassembled WGS sequence"/>
</dbReference>
<evidence type="ECO:0000313" key="5">
    <source>
        <dbReference type="EMBL" id="MFK2904597.1"/>
    </source>
</evidence>
<evidence type="ECO:0000256" key="1">
    <source>
        <dbReference type="ARBA" id="ARBA00004683"/>
    </source>
</evidence>
<accession>A0ABW8JXT7</accession>
<organism evidence="5 6">
    <name type="scientific">Dyella ginsengisoli</name>
    <dbReference type="NCBI Taxonomy" id="363848"/>
    <lineage>
        <taxon>Bacteria</taxon>
        <taxon>Pseudomonadati</taxon>
        <taxon>Pseudomonadota</taxon>
        <taxon>Gammaproteobacteria</taxon>
        <taxon>Lysobacterales</taxon>
        <taxon>Rhodanobacteraceae</taxon>
        <taxon>Dyella</taxon>
    </lineage>
</organism>
<evidence type="ECO:0000256" key="3">
    <source>
        <dbReference type="ARBA" id="ARBA00022752"/>
    </source>
</evidence>
<protein>
    <recommendedName>
        <fullName evidence="2">Poly(3-hydroxyalkanoate) polymerase subunit PhaE</fullName>
    </recommendedName>
</protein>
<keyword evidence="6" id="KW-1185">Reference proteome</keyword>
<evidence type="ECO:0000256" key="2">
    <source>
        <dbReference type="ARBA" id="ARBA00019066"/>
    </source>
</evidence>
<dbReference type="InterPro" id="IPR010123">
    <property type="entry name" value="PHA_synth_III_E"/>
</dbReference>
<name>A0ABW8JXT7_9GAMM</name>
<dbReference type="RefSeq" id="WP_404633269.1">
    <property type="nucleotide sequence ID" value="NZ_JADIKM010000003.1"/>
</dbReference>